<evidence type="ECO:0000256" key="1">
    <source>
        <dbReference type="SAM" id="MobiDB-lite"/>
    </source>
</evidence>
<organism evidence="2 3">
    <name type="scientific">Phytophthora megakarya</name>
    <dbReference type="NCBI Taxonomy" id="4795"/>
    <lineage>
        <taxon>Eukaryota</taxon>
        <taxon>Sar</taxon>
        <taxon>Stramenopiles</taxon>
        <taxon>Oomycota</taxon>
        <taxon>Peronosporomycetes</taxon>
        <taxon>Peronosporales</taxon>
        <taxon>Peronosporaceae</taxon>
        <taxon>Phytophthora</taxon>
    </lineage>
</organism>
<dbReference type="EMBL" id="NBNE01000161">
    <property type="protein sequence ID" value="OWZ22116.1"/>
    <property type="molecule type" value="Genomic_DNA"/>
</dbReference>
<reference evidence="3" key="1">
    <citation type="submission" date="2017-03" db="EMBL/GenBank/DDBJ databases">
        <title>Phytopthora megakarya and P. palmivora, two closely related causual agents of cacao black pod achieved similar genome size and gene model numbers by different mechanisms.</title>
        <authorList>
            <person name="Ali S."/>
            <person name="Shao J."/>
            <person name="Larry D.J."/>
            <person name="Kronmiller B."/>
            <person name="Shen D."/>
            <person name="Strem M.D."/>
            <person name="Melnick R.L."/>
            <person name="Guiltinan M.J."/>
            <person name="Tyler B.M."/>
            <person name="Meinhardt L.W."/>
            <person name="Bailey B.A."/>
        </authorList>
    </citation>
    <scope>NUCLEOTIDE SEQUENCE [LARGE SCALE GENOMIC DNA]</scope>
    <source>
        <strain evidence="3">zdho120</strain>
    </source>
</reference>
<accession>A0A225WWS4</accession>
<feature type="compositionally biased region" description="Polar residues" evidence="1">
    <location>
        <begin position="96"/>
        <end position="131"/>
    </location>
</feature>
<feature type="compositionally biased region" description="Polar residues" evidence="1">
    <location>
        <begin position="163"/>
        <end position="177"/>
    </location>
</feature>
<proteinExistence type="predicted"/>
<protein>
    <submittedName>
        <fullName evidence="2">Uncharacterized protein</fullName>
    </submittedName>
</protein>
<dbReference type="Proteomes" id="UP000198211">
    <property type="component" value="Unassembled WGS sequence"/>
</dbReference>
<evidence type="ECO:0000313" key="2">
    <source>
        <dbReference type="EMBL" id="OWZ22116.1"/>
    </source>
</evidence>
<keyword evidence="3" id="KW-1185">Reference proteome</keyword>
<feature type="region of interest" description="Disordered" evidence="1">
    <location>
        <begin position="30"/>
        <end position="177"/>
    </location>
</feature>
<name>A0A225WWS4_9STRA</name>
<dbReference type="AlphaFoldDB" id="A0A225WWS4"/>
<sequence length="311" mass="33624">MQTSRQVTAKAKRFQEFQREQTLGRYALLADSDGEDEHEDASMGYDSASESLAGADDAPYALGAGDDVQSNEVTLPETGDSMSDEESTGIEFPAAATSSVTGTRRSTPYQGQARDQMSSDSLEAPDGSNTRCPAARAPKGATTVHHPPASTHLIVSGDPGLVTTASQCDPPTPASQTEYIAGESQSYADLSISVARWINVFDGKEVRVASNGHCVFFVFLASTSNKSGSILKATRSVIRQTNELKWFVYSQMMANLRNDVELNLVNPIQEYQKIFPKCEKFTTVDSVTTTVFSHYDAARNKSVDLLVPPTN</sequence>
<evidence type="ECO:0000313" key="3">
    <source>
        <dbReference type="Proteomes" id="UP000198211"/>
    </source>
</evidence>
<comment type="caution">
    <text evidence="2">The sequence shown here is derived from an EMBL/GenBank/DDBJ whole genome shotgun (WGS) entry which is preliminary data.</text>
</comment>
<gene>
    <name evidence="2" type="ORF">PHMEG_0003233</name>
</gene>